<dbReference type="GO" id="GO:0016052">
    <property type="term" value="P:carbohydrate catabolic process"/>
    <property type="evidence" value="ECO:0007669"/>
    <property type="project" value="InterPro"/>
</dbReference>
<evidence type="ECO:0000313" key="4">
    <source>
        <dbReference type="Proteomes" id="UP000306552"/>
    </source>
</evidence>
<reference evidence="3 4" key="1">
    <citation type="submission" date="2019-04" db="EMBL/GenBank/DDBJ databases">
        <title>Psychroflexus halotolerans sp. nov., isolated from a marine solar saltern.</title>
        <authorList>
            <person name="Feng X."/>
        </authorList>
    </citation>
    <scope>NUCLEOTIDE SEQUENCE [LARGE SCALE GENOMIC DNA]</scope>
    <source>
        <strain evidence="3 4">WDS2C27</strain>
    </source>
</reference>
<dbReference type="EMBL" id="SWMU01000002">
    <property type="protein sequence ID" value="TKS56753.1"/>
    <property type="molecule type" value="Genomic_DNA"/>
</dbReference>
<evidence type="ECO:0000259" key="2">
    <source>
        <dbReference type="Pfam" id="PF19313"/>
    </source>
</evidence>
<dbReference type="AlphaFoldDB" id="A0A4U5TRP2"/>
<dbReference type="InterPro" id="IPR045670">
    <property type="entry name" value="DUF5916"/>
</dbReference>
<dbReference type="Gene3D" id="2.60.40.1190">
    <property type="match status" value="1"/>
</dbReference>
<dbReference type="Pfam" id="PF19313">
    <property type="entry name" value="DUF5916"/>
    <property type="match status" value="1"/>
</dbReference>
<dbReference type="InterPro" id="IPR010502">
    <property type="entry name" value="Carb-bd_dom_fam9"/>
</dbReference>
<dbReference type="RefSeq" id="WP_138931855.1">
    <property type="nucleotide sequence ID" value="NZ_SWMU01000002.1"/>
</dbReference>
<dbReference type="GO" id="GO:0004553">
    <property type="term" value="F:hydrolase activity, hydrolyzing O-glycosyl compounds"/>
    <property type="evidence" value="ECO:0007669"/>
    <property type="project" value="InterPro"/>
</dbReference>
<keyword evidence="4" id="KW-1185">Reference proteome</keyword>
<feature type="domain" description="DUF5916" evidence="2">
    <location>
        <begin position="233"/>
        <end position="809"/>
    </location>
</feature>
<accession>A0A4U5TRP2</accession>
<name>A0A4U5TRP2_9FLAO</name>
<dbReference type="OrthoDB" id="9786766at2"/>
<protein>
    <submittedName>
        <fullName evidence="3">Protein with DOMON-like ligand-binding domain protein</fullName>
    </submittedName>
</protein>
<comment type="caution">
    <text evidence="3">The sequence shown here is derived from an EMBL/GenBank/DDBJ whole genome shotgun (WGS) entry which is preliminary data.</text>
</comment>
<dbReference type="SUPFAM" id="SSF49344">
    <property type="entry name" value="CBD9-like"/>
    <property type="match status" value="1"/>
</dbReference>
<dbReference type="CDD" id="cd09618">
    <property type="entry name" value="CBM9_like_2"/>
    <property type="match status" value="1"/>
</dbReference>
<feature type="domain" description="Carbohydrate-binding" evidence="1">
    <location>
        <begin position="41"/>
        <end position="187"/>
    </location>
</feature>
<dbReference type="Pfam" id="PF06452">
    <property type="entry name" value="CBM9_1"/>
    <property type="match status" value="1"/>
</dbReference>
<dbReference type="Proteomes" id="UP000306552">
    <property type="component" value="Unassembled WGS sequence"/>
</dbReference>
<evidence type="ECO:0000259" key="1">
    <source>
        <dbReference type="Pfam" id="PF06452"/>
    </source>
</evidence>
<sequence>MKRKIFFSFFVFSVILNLKSTAQNSKPKQYQIQKLNNEANIDGNLTDNVWKKLPVATGFTQFEPGFNIPATVDIKTDVKLFYNDKGIYISAILYDEPSLVMKQITQRDDFGQTDFFRVVINPNNDAQNDTEFIVFSSGTQADALSSPSLGRDFGWNAVWESAVKHTDRGWQLEMMIQYRSLRFPKNKIQTWGIQFRRFFRRERSEYAWNPIDPTKGYSGIYHGELIGVKDLEPPLRLNLFPFTTAIGNLEGDKTTTDFKLGMDLKYGITDNITLDATLIPDFSQARFDNVVLNLGPFEQTFAEQRQFFKEGIELFNKGDLFFSRRVGNAPIGKVELNENEVETNRPDKVDLINATKISGRLKNGLGIGVFNAITEKTNTTVLDTISDTSRQVSVEPLTNYNIVVVDKQFNRNSSVTLINTNTTRQGNFRDANVTGALFDLRTKANTYRVSGEAKMSYLNLDNDTQTGFRTNLRIGKIFGNYRYSLEHDYADDQYDINDLGLIFRNNFNNLTGRFSYEIFEPTDKLQTYNVSFRANYRRLAQPSTYTGLRLDVDFFATNLNLDSFGLNLDYNPGKQFDYFEPRIDGQFFITENFLGLGGFISTNYNRIFAIDIRANANTFIEENRDSFSYRFNIEPRVRFNDYFFMVYEFNFNNRLNDRGFATFFESQPVFGERDRKIIENSLRANYNFNSYNGLSLQLRHYWDTVLYDDLMYELNPNGRISINENLPKTALDNSPDVNFNTWNVDLNYVWQFAPGSFLTVLYRQQLFQNNDRATLNYTNTLSDLFEQNFQHTLSVRLQYFIDVNDFKNSVFNQ</sequence>
<proteinExistence type="predicted"/>
<organism evidence="3 4">
    <name type="scientific">Mesohalobacter halotolerans</name>
    <dbReference type="NCBI Taxonomy" id="1883405"/>
    <lineage>
        <taxon>Bacteria</taxon>
        <taxon>Pseudomonadati</taxon>
        <taxon>Bacteroidota</taxon>
        <taxon>Flavobacteriia</taxon>
        <taxon>Flavobacteriales</taxon>
        <taxon>Flavobacteriaceae</taxon>
        <taxon>Mesohalobacter</taxon>
    </lineage>
</organism>
<gene>
    <name evidence="3" type="ORF">FCN74_06910</name>
</gene>
<dbReference type="GO" id="GO:0030246">
    <property type="term" value="F:carbohydrate binding"/>
    <property type="evidence" value="ECO:0007669"/>
    <property type="project" value="InterPro"/>
</dbReference>
<evidence type="ECO:0000313" key="3">
    <source>
        <dbReference type="EMBL" id="TKS56753.1"/>
    </source>
</evidence>